<dbReference type="AlphaFoldDB" id="A0A927L3I0"/>
<dbReference type="Proteomes" id="UP000661025">
    <property type="component" value="Unassembled WGS sequence"/>
</dbReference>
<gene>
    <name evidence="1" type="ORF">IHE70_14130</name>
</gene>
<evidence type="ECO:0000313" key="1">
    <source>
        <dbReference type="EMBL" id="MBD9724338.1"/>
    </source>
</evidence>
<proteinExistence type="predicted"/>
<reference evidence="1" key="1">
    <citation type="submission" date="2020-09" db="EMBL/GenBank/DDBJ databases">
        <title>Streptomyces canutascabiei sp. nov., which causes potato common scab and is distributed across the world.</title>
        <authorList>
            <person name="Nguyen H.P."/>
            <person name="Weisberg A.J."/>
            <person name="Chang J.H."/>
            <person name="Clarke C.R."/>
        </authorList>
    </citation>
    <scope>NUCLEOTIDE SEQUENCE</scope>
    <source>
        <strain evidence="1">ID-01-6.2a</strain>
    </source>
</reference>
<evidence type="ECO:0000313" key="2">
    <source>
        <dbReference type="Proteomes" id="UP000661025"/>
    </source>
</evidence>
<accession>A0A927L3I0</accession>
<name>A0A927L3I0_9ACTN</name>
<sequence length="182" mass="17953">MASKERGRGAVLFLKTVPGVGGEAGAVVQGILQLSEVGGEDWVVGGGEGGVAAGLGLAVGKDRLDGGIGGRAAQGAVGIVDAGDEGPWVHVRVMAGHDAAQAGAVGDDLAVEDRVAGELGESALGFRAGRSGQCRTVTVGAHLGEELAAGEGFLGFDLVAEPGVAGASWWSRVSELPACLRS</sequence>
<protein>
    <submittedName>
        <fullName evidence="1">Uncharacterized protein</fullName>
    </submittedName>
</protein>
<comment type="caution">
    <text evidence="1">The sequence shown here is derived from an EMBL/GenBank/DDBJ whole genome shotgun (WGS) entry which is preliminary data.</text>
</comment>
<dbReference type="GeneID" id="79927927"/>
<organism evidence="1 2">
    <name type="scientific">Streptomyces caniscabiei</name>
    <dbReference type="NCBI Taxonomy" id="2746961"/>
    <lineage>
        <taxon>Bacteria</taxon>
        <taxon>Bacillati</taxon>
        <taxon>Actinomycetota</taxon>
        <taxon>Actinomycetes</taxon>
        <taxon>Kitasatosporales</taxon>
        <taxon>Streptomycetaceae</taxon>
        <taxon>Streptomyces</taxon>
    </lineage>
</organism>
<dbReference type="RefSeq" id="WP_192361153.1">
    <property type="nucleotide sequence ID" value="NZ_CP119182.1"/>
</dbReference>
<dbReference type="EMBL" id="JACYXT010000004">
    <property type="protein sequence ID" value="MBD9724338.1"/>
    <property type="molecule type" value="Genomic_DNA"/>
</dbReference>